<organism evidence="2 3">
    <name type="scientific">Streptosporangium longisporum</name>
    <dbReference type="NCBI Taxonomy" id="46187"/>
    <lineage>
        <taxon>Bacteria</taxon>
        <taxon>Bacillati</taxon>
        <taxon>Actinomycetota</taxon>
        <taxon>Actinomycetes</taxon>
        <taxon>Streptosporangiales</taxon>
        <taxon>Streptosporangiaceae</taxon>
        <taxon>Streptosporangium</taxon>
    </lineage>
</organism>
<keyword evidence="1" id="KW-0812">Transmembrane</keyword>
<feature type="transmembrane region" description="Helical" evidence="1">
    <location>
        <begin position="112"/>
        <end position="143"/>
    </location>
</feature>
<evidence type="ECO:0008006" key="4">
    <source>
        <dbReference type="Google" id="ProtNLM"/>
    </source>
</evidence>
<sequence length="263" mass="27157">MLHATRAELSKILTLPGVWIVTGIILALDVLVMSASAGLYAEAVANITPDGIIEIFIGEPQAATVAVLDMLVASSLQIGVFLPIPAAVIAGQEFRSHQLGLSVLAVPRRGRLLAAKVLATTAYLLVVAVLIAGISTAFTYAAVRDWNPGLLLTGDAFLGQGRFVVFAVLFSLTGFAITVIARSTLIGIAVTVVLLALTMMRSPARTGPGLDAFLPAGAGRNLLLDAGANHLSAGPVHGLLVLVGWALATTLIAGITLGRRDAR</sequence>
<evidence type="ECO:0000313" key="3">
    <source>
        <dbReference type="Proteomes" id="UP001499930"/>
    </source>
</evidence>
<reference evidence="3" key="1">
    <citation type="journal article" date="2019" name="Int. J. Syst. Evol. Microbiol.">
        <title>The Global Catalogue of Microorganisms (GCM) 10K type strain sequencing project: providing services to taxonomists for standard genome sequencing and annotation.</title>
        <authorList>
            <consortium name="The Broad Institute Genomics Platform"/>
            <consortium name="The Broad Institute Genome Sequencing Center for Infectious Disease"/>
            <person name="Wu L."/>
            <person name="Ma J."/>
        </authorList>
    </citation>
    <scope>NUCLEOTIDE SEQUENCE [LARGE SCALE GENOMIC DNA]</scope>
    <source>
        <strain evidence="3">JCM 3106</strain>
    </source>
</reference>
<dbReference type="EMBL" id="BAAAWD010000015">
    <property type="protein sequence ID" value="GAA3026378.1"/>
    <property type="molecule type" value="Genomic_DNA"/>
</dbReference>
<feature type="transmembrane region" description="Helical" evidence="1">
    <location>
        <begin position="185"/>
        <end position="204"/>
    </location>
</feature>
<protein>
    <recommendedName>
        <fullName evidence="4">ABC transporter permease</fullName>
    </recommendedName>
</protein>
<dbReference type="Proteomes" id="UP001499930">
    <property type="component" value="Unassembled WGS sequence"/>
</dbReference>
<feature type="transmembrane region" description="Helical" evidence="1">
    <location>
        <begin position="163"/>
        <end position="180"/>
    </location>
</feature>
<accession>A0ABP6KXK7</accession>
<comment type="caution">
    <text evidence="2">The sequence shown here is derived from an EMBL/GenBank/DDBJ whole genome shotgun (WGS) entry which is preliminary data.</text>
</comment>
<proteinExistence type="predicted"/>
<keyword evidence="1" id="KW-0472">Membrane</keyword>
<gene>
    <name evidence="2" type="ORF">GCM10017559_60350</name>
</gene>
<keyword evidence="3" id="KW-1185">Reference proteome</keyword>
<feature type="transmembrane region" description="Helical" evidence="1">
    <location>
        <begin position="239"/>
        <end position="258"/>
    </location>
</feature>
<feature type="transmembrane region" description="Helical" evidence="1">
    <location>
        <begin position="12"/>
        <end position="32"/>
    </location>
</feature>
<name>A0ABP6KXK7_9ACTN</name>
<keyword evidence="1" id="KW-1133">Transmembrane helix</keyword>
<evidence type="ECO:0000256" key="1">
    <source>
        <dbReference type="SAM" id="Phobius"/>
    </source>
</evidence>
<evidence type="ECO:0000313" key="2">
    <source>
        <dbReference type="EMBL" id="GAA3026378.1"/>
    </source>
</evidence>